<dbReference type="InterPro" id="IPR046112">
    <property type="entry name" value="DUF6049"/>
</dbReference>
<feature type="compositionally biased region" description="Basic and acidic residues" evidence="1">
    <location>
        <begin position="743"/>
        <end position="758"/>
    </location>
</feature>
<proteinExistence type="predicted"/>
<gene>
    <name evidence="3" type="ORF">QE412_002531</name>
</gene>
<evidence type="ECO:0000256" key="1">
    <source>
        <dbReference type="SAM" id="MobiDB-lite"/>
    </source>
</evidence>
<accession>A0ABU0TWB1</accession>
<evidence type="ECO:0000256" key="2">
    <source>
        <dbReference type="SAM" id="Phobius"/>
    </source>
</evidence>
<keyword evidence="2" id="KW-1133">Transmembrane helix</keyword>
<keyword evidence="4" id="KW-1185">Reference proteome</keyword>
<keyword evidence="2" id="KW-0472">Membrane</keyword>
<feature type="compositionally biased region" description="Basic and acidic residues" evidence="1">
    <location>
        <begin position="719"/>
        <end position="728"/>
    </location>
</feature>
<dbReference type="EMBL" id="JAUTBF010000001">
    <property type="protein sequence ID" value="MDQ1123958.1"/>
    <property type="molecule type" value="Genomic_DNA"/>
</dbReference>
<protein>
    <recommendedName>
        <fullName evidence="5">2-oxoglutarate dehydrogenase</fullName>
    </recommendedName>
</protein>
<dbReference type="Pfam" id="PF19516">
    <property type="entry name" value="DUF6049"/>
    <property type="match status" value="1"/>
</dbReference>
<organism evidence="3 4">
    <name type="scientific">Microbacterium trichothecenolyticum</name>
    <name type="common">Aureobacterium trichothecenolyticum</name>
    <dbReference type="NCBI Taxonomy" id="69370"/>
    <lineage>
        <taxon>Bacteria</taxon>
        <taxon>Bacillati</taxon>
        <taxon>Actinomycetota</taxon>
        <taxon>Actinomycetes</taxon>
        <taxon>Micrococcales</taxon>
        <taxon>Microbacteriaceae</taxon>
        <taxon>Microbacterium</taxon>
    </lineage>
</organism>
<evidence type="ECO:0000313" key="3">
    <source>
        <dbReference type="EMBL" id="MDQ1123958.1"/>
    </source>
</evidence>
<reference evidence="3 4" key="1">
    <citation type="submission" date="2023-07" db="EMBL/GenBank/DDBJ databases">
        <title>Functional and genomic diversity of the sorghum phyllosphere microbiome.</title>
        <authorList>
            <person name="Shade A."/>
        </authorList>
    </citation>
    <scope>NUCLEOTIDE SEQUENCE [LARGE SCALE GENOMIC DNA]</scope>
    <source>
        <strain evidence="3 4">SORGH_AS_1207</strain>
    </source>
</reference>
<sequence>MRGPLVTTDARMTVTSQPSGAPVPRRSLTRRLLATLAVGSIALGLLVPSTAVAATPSPSASATPAVLSAAPVANGVLRPGEALTVAVTLSAGSSGSAATPLALFLASSPLGDDAALDRWLAGDTSGAPLQQVATGTMDAVSSGTAATTALSVPATDAALVGRAPGVYPVRVTADSAGLSAQSVVVVPADGGAQTTVALVVPITAAPMTSGLLTANELADLTAVDGALSAQLDAVDGTGATLAVDPAIVAAIRVLGSAAPPSAVAWLQRLLALPNDRFALQFGDADVAAQIHAGLSAPLSPISLQAYMSAADFAQPARAISAVSTPDPAVSATPGQPMYPSLSTLLDIGSATPHVFWPATGSASDDTVAALGSMAADGQPVHVLVSSTDVTGDSRRASASVGGVSTPVYDDDVSRALTQAAGESDTTRRGSALAAAQAYLALARASAADQPVLAVLDRGGDRSRVSLRATLGLVATAPGYVGSTLEAVSSLPTSETTLTDAAVDDARVSDVTDLLADEQVIARFATILDQPELLTGRERAEMLQVLSVSWTGDAARKAVSDHRAATRTTLDSVGILSSDFRLVSSSAPLRPWVRNDLPWPVTVVLAVRPDDARLRVQDHTTVDAQASANTRVEVPVEARIANGEVHVQLQLLSPTGEIVGAPQVVDVEVRAEWESIGIIVFILLVVAFLSLGVIRTVARRRKMRAEEGATPVPDGSNEGIGRKNMDADGRSASSPDTTVGEPFDASHHAPLESTEENHP</sequence>
<feature type="region of interest" description="Disordered" evidence="1">
    <location>
        <begin position="701"/>
        <end position="758"/>
    </location>
</feature>
<comment type="caution">
    <text evidence="3">The sequence shown here is derived from an EMBL/GenBank/DDBJ whole genome shotgun (WGS) entry which is preliminary data.</text>
</comment>
<dbReference type="Proteomes" id="UP001226691">
    <property type="component" value="Unassembled WGS sequence"/>
</dbReference>
<evidence type="ECO:0000313" key="4">
    <source>
        <dbReference type="Proteomes" id="UP001226691"/>
    </source>
</evidence>
<keyword evidence="2" id="KW-0812">Transmembrane</keyword>
<name>A0ABU0TWB1_MICTR</name>
<feature type="transmembrane region" description="Helical" evidence="2">
    <location>
        <begin position="675"/>
        <end position="693"/>
    </location>
</feature>
<evidence type="ECO:0008006" key="5">
    <source>
        <dbReference type="Google" id="ProtNLM"/>
    </source>
</evidence>
<dbReference type="RefSeq" id="WP_307484248.1">
    <property type="nucleotide sequence ID" value="NZ_JAUTBF010000001.1"/>
</dbReference>